<name>A2DA18_TRIV3</name>
<accession>A2DA18</accession>
<dbReference type="InterPro" id="IPR053139">
    <property type="entry name" value="Surface_bspA-like"/>
</dbReference>
<dbReference type="AlphaFoldDB" id="A2DA18"/>
<dbReference type="InParanoid" id="A2DA18"/>
<reference evidence="1" key="1">
    <citation type="submission" date="2006-10" db="EMBL/GenBank/DDBJ databases">
        <authorList>
            <person name="Amadeo P."/>
            <person name="Zhao Q."/>
            <person name="Wortman J."/>
            <person name="Fraser-Liggett C."/>
            <person name="Carlton J."/>
        </authorList>
    </citation>
    <scope>NUCLEOTIDE SEQUENCE</scope>
    <source>
        <strain evidence="1">G3</strain>
    </source>
</reference>
<dbReference type="SUPFAM" id="SSF52058">
    <property type="entry name" value="L domain-like"/>
    <property type="match status" value="2"/>
</dbReference>
<reference evidence="1" key="2">
    <citation type="journal article" date="2007" name="Science">
        <title>Draft genome sequence of the sexually transmitted pathogen Trichomonas vaginalis.</title>
        <authorList>
            <person name="Carlton J.M."/>
            <person name="Hirt R.P."/>
            <person name="Silva J.C."/>
            <person name="Delcher A.L."/>
            <person name="Schatz M."/>
            <person name="Zhao Q."/>
            <person name="Wortman J.R."/>
            <person name="Bidwell S.L."/>
            <person name="Alsmark U.C.M."/>
            <person name="Besteiro S."/>
            <person name="Sicheritz-Ponten T."/>
            <person name="Noel C.J."/>
            <person name="Dacks J.B."/>
            <person name="Foster P.G."/>
            <person name="Simillion C."/>
            <person name="Van de Peer Y."/>
            <person name="Miranda-Saavedra D."/>
            <person name="Barton G.J."/>
            <person name="Westrop G.D."/>
            <person name="Mueller S."/>
            <person name="Dessi D."/>
            <person name="Fiori P.L."/>
            <person name="Ren Q."/>
            <person name="Paulsen I."/>
            <person name="Zhang H."/>
            <person name="Bastida-Corcuera F.D."/>
            <person name="Simoes-Barbosa A."/>
            <person name="Brown M.T."/>
            <person name="Hayes R.D."/>
            <person name="Mukherjee M."/>
            <person name="Okumura C.Y."/>
            <person name="Schneider R."/>
            <person name="Smith A.J."/>
            <person name="Vanacova S."/>
            <person name="Villalvazo M."/>
            <person name="Haas B.J."/>
            <person name="Pertea M."/>
            <person name="Feldblyum T.V."/>
            <person name="Utterback T.R."/>
            <person name="Shu C.L."/>
            <person name="Osoegawa K."/>
            <person name="de Jong P.J."/>
            <person name="Hrdy I."/>
            <person name="Horvathova L."/>
            <person name="Zubacova Z."/>
            <person name="Dolezal P."/>
            <person name="Malik S.B."/>
            <person name="Logsdon J.M. Jr."/>
            <person name="Henze K."/>
            <person name="Gupta A."/>
            <person name="Wang C.C."/>
            <person name="Dunne R.L."/>
            <person name="Upcroft J.A."/>
            <person name="Upcroft P."/>
            <person name="White O."/>
            <person name="Salzberg S.L."/>
            <person name="Tang P."/>
            <person name="Chiu C.-H."/>
            <person name="Lee Y.-S."/>
            <person name="Embley T.M."/>
            <person name="Coombs G.H."/>
            <person name="Mottram J.C."/>
            <person name="Tachezy J."/>
            <person name="Fraser-Liggett C.M."/>
            <person name="Johnson P.J."/>
        </authorList>
    </citation>
    <scope>NUCLEOTIDE SEQUENCE [LARGE SCALE GENOMIC DNA]</scope>
    <source>
        <strain evidence="1">G3</strain>
    </source>
</reference>
<protein>
    <submittedName>
        <fullName evidence="1">Surface antigen BspA-like</fullName>
    </submittedName>
</protein>
<proteinExistence type="predicted"/>
<dbReference type="Pfam" id="PF13306">
    <property type="entry name" value="LRR_5"/>
    <property type="match status" value="5"/>
</dbReference>
<gene>
    <name evidence="1" type="ORF">TVAG_475940</name>
</gene>
<dbReference type="PANTHER" id="PTHR45661:SF3">
    <property type="entry name" value="IG-LIKE DOMAIN-CONTAINING PROTEIN"/>
    <property type="match status" value="1"/>
</dbReference>
<dbReference type="VEuPathDB" id="TrichDB:TVAG_475940"/>
<dbReference type="EMBL" id="DS113182">
    <property type="protein sequence ID" value="EAY22666.1"/>
    <property type="molecule type" value="Genomic_DNA"/>
</dbReference>
<dbReference type="RefSeq" id="XP_001583652.1">
    <property type="nucleotide sequence ID" value="XM_001583602.1"/>
</dbReference>
<dbReference type="InterPro" id="IPR026906">
    <property type="entry name" value="LRR_5"/>
</dbReference>
<dbReference type="VEuPathDB" id="TrichDB:TVAGG3_0265920"/>
<dbReference type="KEGG" id="tva:5468224"/>
<organism evidence="1 2">
    <name type="scientific">Trichomonas vaginalis (strain ATCC PRA-98 / G3)</name>
    <dbReference type="NCBI Taxonomy" id="412133"/>
    <lineage>
        <taxon>Eukaryota</taxon>
        <taxon>Metamonada</taxon>
        <taxon>Parabasalia</taxon>
        <taxon>Trichomonadida</taxon>
        <taxon>Trichomonadidae</taxon>
        <taxon>Trichomonas</taxon>
    </lineage>
</organism>
<dbReference type="Proteomes" id="UP000001542">
    <property type="component" value="Unassembled WGS sequence"/>
</dbReference>
<dbReference type="InterPro" id="IPR032675">
    <property type="entry name" value="LRR_dom_sf"/>
</dbReference>
<dbReference type="PANTHER" id="PTHR45661">
    <property type="entry name" value="SURFACE ANTIGEN"/>
    <property type="match status" value="1"/>
</dbReference>
<evidence type="ECO:0000313" key="2">
    <source>
        <dbReference type="Proteomes" id="UP000001542"/>
    </source>
</evidence>
<sequence>MIDWNLFFATSVSTFKIPKRVTIFNGLAFNGDTKMNSISIDNANPNLYTDGRGVYSANKTILYYVCSAPTTPYRVSSSVEIIYDGAFVSYQAPTVELSEGITAMYSYAFFRSQITSFVMPNSVKSSGTQCFNICPNLQTCVLSKNLTSLSYSMFQNSGLTTLTIPPSVTVVNSGALANCPSLTNVYFPYPMPDLKSGFVNFSPNFVPKLSNGAKFNINNDKVMFNDDNTTVIGYFGSNETIIHLPSALKTIGEKSFMSREHIKEVVVEGICNIEKIDNYAFQGCFSLTKFPSFATIKYIGTFAFDNCQLSSAISFSKDLQWIGESAFIKNTKIPQIEFYSTGYLVISSHAFESCILLSSVSFPSSGNIYLKDYAFYLCENLRSLTITKSIISIGQSCFQSCGIQSVIFEGDTICNGIIPALCFKNCSSLASVSIPSNCTILDVECFAMTGITDIIIADNVEVLSRQCFKDCLSLESITIQSSSRLTSIQPFAFQGCGNLASVNSFVASNFCSDNGAIYNNDRSKIIIYPPAAKNKYFGCRNLEAVLIPDKSVVNIGQSAFEGCTSLKQINIPLSIKNIEANAFLGCGNIKCGVSHDNNTKEYIDMLINAGLTKKSLKECMMITCLVHGSSPMFSYNVLFPFILI</sequence>
<evidence type="ECO:0000313" key="1">
    <source>
        <dbReference type="EMBL" id="EAY22666.1"/>
    </source>
</evidence>
<dbReference type="Gene3D" id="3.80.10.10">
    <property type="entry name" value="Ribonuclease Inhibitor"/>
    <property type="match status" value="3"/>
</dbReference>
<dbReference type="SMR" id="A2DA18"/>
<dbReference type="STRING" id="5722.A2DA18"/>
<keyword evidence="2" id="KW-1185">Reference proteome</keyword>